<gene>
    <name evidence="1" type="ORF">OC25_23845</name>
</gene>
<proteinExistence type="predicted"/>
<dbReference type="OrthoDB" id="1394820at2"/>
<dbReference type="RefSeq" id="WP_039481882.1">
    <property type="nucleotide sequence ID" value="NZ_JSYN01000037.1"/>
</dbReference>
<evidence type="ECO:0000313" key="2">
    <source>
        <dbReference type="Proteomes" id="UP000031246"/>
    </source>
</evidence>
<keyword evidence="2" id="KW-1185">Reference proteome</keyword>
<sequence length="374" mass="44045">MNFSYEELYHMYGQYDTLITITFQYNSEAYKIFGSTLMGDIIYTEDERNELEGLLKENPVPRTDRKIRVLPSSVIKITQEQYERAERYGFLASDIYEIMSYNKPRQNNFVAKEKKEIQNTIVISTKSNRRELNQILFGFLNARVKRNTPLSPEEKYKFLGLARHFGEDITVDPYKQFNDNESAIRYHELNTKLTDLTIEGDDIKDYAKLISERYDEREKLIKLEIEKSGGKIEAIAKKYGDEVKNLKSAAHGFEEEIILFGEKLVFLDLERFLHIYARHVEETHVGDGFGEKTIFQYKYDDILRIIKAVVESESDAIQEHFKTKPNRNFVRMGKRSIYYEGHYYRVDIEPTGRLLTFHPYNNNEERDADGEGQD</sequence>
<reference evidence="1 2" key="1">
    <citation type="submission" date="2014-10" db="EMBL/GenBank/DDBJ databases">
        <title>Pedobacter Kyungheensis.</title>
        <authorList>
            <person name="Anderson B.M."/>
            <person name="Newman J.D."/>
        </authorList>
    </citation>
    <scope>NUCLEOTIDE SEQUENCE [LARGE SCALE GENOMIC DNA]</scope>
    <source>
        <strain evidence="1 2">KACC 16221</strain>
    </source>
</reference>
<dbReference type="AlphaFoldDB" id="A0A0C1DAF2"/>
<organism evidence="1 2">
    <name type="scientific">Pedobacter kyungheensis</name>
    <dbReference type="NCBI Taxonomy" id="1069985"/>
    <lineage>
        <taxon>Bacteria</taxon>
        <taxon>Pseudomonadati</taxon>
        <taxon>Bacteroidota</taxon>
        <taxon>Sphingobacteriia</taxon>
        <taxon>Sphingobacteriales</taxon>
        <taxon>Sphingobacteriaceae</taxon>
        <taxon>Pedobacter</taxon>
    </lineage>
</organism>
<protein>
    <submittedName>
        <fullName evidence="1">Uncharacterized protein</fullName>
    </submittedName>
</protein>
<comment type="caution">
    <text evidence="1">The sequence shown here is derived from an EMBL/GenBank/DDBJ whole genome shotgun (WGS) entry which is preliminary data.</text>
</comment>
<name>A0A0C1DAF2_9SPHI</name>
<dbReference type="Proteomes" id="UP000031246">
    <property type="component" value="Unassembled WGS sequence"/>
</dbReference>
<accession>A0A0C1DAF2</accession>
<evidence type="ECO:0000313" key="1">
    <source>
        <dbReference type="EMBL" id="KIA90935.1"/>
    </source>
</evidence>
<dbReference type="EMBL" id="JSYN01000037">
    <property type="protein sequence ID" value="KIA90935.1"/>
    <property type="molecule type" value="Genomic_DNA"/>
</dbReference>